<keyword evidence="2" id="KW-0238">DNA-binding</keyword>
<keyword evidence="3" id="KW-1185">Reference proteome</keyword>
<dbReference type="AlphaFoldDB" id="A0A2D0MWX1"/>
<dbReference type="EMBL" id="PDUD01000075">
    <property type="protein sequence ID" value="PHN00782.1"/>
    <property type="molecule type" value="Genomic_DNA"/>
</dbReference>
<dbReference type="GO" id="GO:0003677">
    <property type="term" value="F:DNA binding"/>
    <property type="evidence" value="ECO:0007669"/>
    <property type="project" value="UniProtKB-KW"/>
</dbReference>
<organism evidence="2 3">
    <name type="scientific">Flavilitoribacter nigricans (strain ATCC 23147 / DSM 23189 / NBRC 102662 / NCIMB 1420 / SS-2)</name>
    <name type="common">Lewinella nigricans</name>
    <dbReference type="NCBI Taxonomy" id="1122177"/>
    <lineage>
        <taxon>Bacteria</taxon>
        <taxon>Pseudomonadati</taxon>
        <taxon>Bacteroidota</taxon>
        <taxon>Saprospiria</taxon>
        <taxon>Saprospirales</taxon>
        <taxon>Lewinellaceae</taxon>
        <taxon>Flavilitoribacter</taxon>
    </lineage>
</organism>
<gene>
    <name evidence="2" type="ORF">CRP01_40470</name>
</gene>
<dbReference type="Proteomes" id="UP000223913">
    <property type="component" value="Unassembled WGS sequence"/>
</dbReference>
<evidence type="ECO:0000259" key="1">
    <source>
        <dbReference type="PROSITE" id="PS51301"/>
    </source>
</evidence>
<accession>A0A2D0MWX1</accession>
<reference evidence="2 3" key="1">
    <citation type="submission" date="2017-10" db="EMBL/GenBank/DDBJ databases">
        <title>The draft genome sequence of Lewinella nigricans NBRC 102662.</title>
        <authorList>
            <person name="Wang K."/>
        </authorList>
    </citation>
    <scope>NUCLEOTIDE SEQUENCE [LARGE SCALE GENOMIC DNA]</scope>
    <source>
        <strain evidence="2 3">NBRC 102662</strain>
    </source>
</reference>
<dbReference type="Pfam" id="PF04383">
    <property type="entry name" value="KilA-N"/>
    <property type="match status" value="1"/>
</dbReference>
<dbReference type="InterPro" id="IPR017880">
    <property type="entry name" value="KilA_N"/>
</dbReference>
<name>A0A2D0MWX1_FLAN2</name>
<dbReference type="SMART" id="SM01252">
    <property type="entry name" value="KilA-N"/>
    <property type="match status" value="1"/>
</dbReference>
<dbReference type="PROSITE" id="PS51301">
    <property type="entry name" value="KILA_N"/>
    <property type="match status" value="1"/>
</dbReference>
<proteinExistence type="predicted"/>
<sequence>MSKKNIEVEGLIIRIEPIKDKDYISLTDIAKKASEEKPAYTIQNWIRNNNTIRYLAKWEEVHNSDVKVVHLHDLLELFTNNRAAVSPQRWIDEVGAIGLVQKAGRGGGTYAHSDIALNFCYWLSPEFQIYFIKEFQRLKERESLGLGTQWTVRREITKANYPLVTRAIRDNLIPRELSKSSRGGVYASEADILNMAVFGKTAKQWKLSNPGAKGNIRDDENTDIVDLLILSNLQVLDASLIGWGCDQEQRIEILSEKAREQRDILSKTAAVKRIKNS</sequence>
<dbReference type="InterPro" id="IPR018004">
    <property type="entry name" value="KilA/APSES_HTH"/>
</dbReference>
<dbReference type="OrthoDB" id="9810290at2"/>
<feature type="domain" description="KilA-N" evidence="1">
    <location>
        <begin position="2"/>
        <end position="138"/>
    </location>
</feature>
<protein>
    <submittedName>
        <fullName evidence="2">DNA-binding protein</fullName>
    </submittedName>
</protein>
<dbReference type="RefSeq" id="WP_099155814.1">
    <property type="nucleotide sequence ID" value="NZ_PDUD01000075.1"/>
</dbReference>
<evidence type="ECO:0000313" key="2">
    <source>
        <dbReference type="EMBL" id="PHN00782.1"/>
    </source>
</evidence>
<comment type="caution">
    <text evidence="2">The sequence shown here is derived from an EMBL/GenBank/DDBJ whole genome shotgun (WGS) entry which is preliminary data.</text>
</comment>
<evidence type="ECO:0000313" key="3">
    <source>
        <dbReference type="Proteomes" id="UP000223913"/>
    </source>
</evidence>